<proteinExistence type="predicted"/>
<organism evidence="2 3">
    <name type="scientific">Gallaecimonas xiamenensis 3-C-1</name>
    <dbReference type="NCBI Taxonomy" id="745411"/>
    <lineage>
        <taxon>Bacteria</taxon>
        <taxon>Pseudomonadati</taxon>
        <taxon>Pseudomonadota</taxon>
        <taxon>Gammaproteobacteria</taxon>
        <taxon>Enterobacterales</taxon>
        <taxon>Gallaecimonadaceae</taxon>
        <taxon>Gallaecimonas</taxon>
    </lineage>
</organism>
<keyword evidence="1" id="KW-0732">Signal</keyword>
<keyword evidence="3" id="KW-1185">Reference proteome</keyword>
<evidence type="ECO:0000313" key="2">
    <source>
        <dbReference type="EMBL" id="EKE77954.1"/>
    </source>
</evidence>
<evidence type="ECO:0000313" key="3">
    <source>
        <dbReference type="Proteomes" id="UP000006755"/>
    </source>
</evidence>
<feature type="chain" id="PRO_5003862569" evidence="1">
    <location>
        <begin position="18"/>
        <end position="166"/>
    </location>
</feature>
<dbReference type="AlphaFoldDB" id="K2K4R6"/>
<accession>K2K4R6</accession>
<dbReference type="STRING" id="745411.B3C1_00800"/>
<dbReference type="OrthoDB" id="5985451at2"/>
<evidence type="ECO:0000256" key="1">
    <source>
        <dbReference type="SAM" id="SignalP"/>
    </source>
</evidence>
<reference evidence="2 3" key="1">
    <citation type="journal article" date="2012" name="J. Bacteriol.">
        <title>Genome Sequence of Gallaecimonas xiamenensis Type Strain 3-C-1.</title>
        <authorList>
            <person name="Lai Q."/>
            <person name="Wang L."/>
            <person name="Wang W."/>
            <person name="Shao Z."/>
        </authorList>
    </citation>
    <scope>NUCLEOTIDE SEQUENCE [LARGE SCALE GENOMIC DNA]</scope>
    <source>
        <strain evidence="2 3">3-C-1</strain>
    </source>
</reference>
<comment type="caution">
    <text evidence="2">The sequence shown here is derived from an EMBL/GenBank/DDBJ whole genome shotgun (WGS) entry which is preliminary data.</text>
</comment>
<feature type="signal peptide" evidence="1">
    <location>
        <begin position="1"/>
        <end position="17"/>
    </location>
</feature>
<name>K2K4R6_9GAMM</name>
<dbReference type="RefSeq" id="WP_008482258.1">
    <property type="nucleotide sequence ID" value="NZ_AMRI01000001.1"/>
</dbReference>
<dbReference type="EMBL" id="AMRI01000001">
    <property type="protein sequence ID" value="EKE77954.1"/>
    <property type="molecule type" value="Genomic_DNA"/>
</dbReference>
<dbReference type="Proteomes" id="UP000006755">
    <property type="component" value="Unassembled WGS sequence"/>
</dbReference>
<protein>
    <submittedName>
        <fullName evidence="2">Uncharacterized protein</fullName>
    </submittedName>
</protein>
<sequence length="166" mass="18617">MRAACCLLWTLALPVCAMDDAPLAPPSGGVYSLSQPLHSRETSLVFLWQARTQGVQEGLGFGLAASNHVTPEPVRPLRHKLVLLLGQPFENEGVQYRYRAGTSQEWLAEYKRRQLDPASPTPLPLVQRTLGYRYLWQGNSLELNLSDQSLPADKEVALSLSFRRRF</sequence>
<gene>
    <name evidence="2" type="ORF">B3C1_00800</name>
</gene>